<dbReference type="GO" id="GO:0006281">
    <property type="term" value="P:DNA repair"/>
    <property type="evidence" value="ECO:0007669"/>
    <property type="project" value="UniProtKB-KW"/>
</dbReference>
<dbReference type="InterPro" id="IPR014001">
    <property type="entry name" value="Helicase_ATP-bd"/>
</dbReference>
<proteinExistence type="predicted"/>
<dbReference type="SMART" id="SM00490">
    <property type="entry name" value="HELICc"/>
    <property type="match status" value="1"/>
</dbReference>
<dbReference type="PANTHER" id="PTHR47962:SF5">
    <property type="entry name" value="ATP-DEPENDENT HELICASE LHR-RELATED"/>
    <property type="match status" value="1"/>
</dbReference>
<dbReference type="InterPro" id="IPR055367">
    <property type="entry name" value="WH4_Lhr"/>
</dbReference>
<dbReference type="GO" id="GO:0004386">
    <property type="term" value="F:helicase activity"/>
    <property type="evidence" value="ECO:0007669"/>
    <property type="project" value="UniProtKB-KW"/>
</dbReference>
<keyword evidence="3" id="KW-0378">Hydrolase</keyword>
<sequence length="1563" mass="167102">MPTSKGRDAQGVAPVPFSPPVRAWFEAAFPEPTLAQARAWPSIAAGEHTLLCAPTGSGKTLAAFLWAIDRLGSAPSREAGGTRVVYLSPLRALAVDIEKNLRSPIRGIELAAQRVGGSFVAPSVGLRTGDTSPEERRKMAKRPPDILVTTPESLYLLLTSAARDGLASVETVIVDEIHALAPTKRGAHMALSLERLHTWVTAHGYPTPQRIGLSATQRPLETVADFLGGRDVDGAVSKPRPVRIVDAGITKELDLEVRVPVEDMASLGTIVEEPQAGAAAAGPQRRSIWPSMHPALLELVEQHRSTLIFVNARRMAERLSSRLNELHDEAIALKAEATDGTTGSLQPSRSDVVAAGAESIGTSNPDGVELVKAHHGSLSRERRLMIEDELKRGTLAGLVATSSLELGIDMGAVDLVIQVASPGSVAAGLQRIGRAGHQVGVPSRGRIFPRHRADLLETAVVAERMHSGEIEHTKIVRNPLDVLAQQLVATVALEDVSVEGLYALARGTANFAELSEVQFRNTLDLVSGRYPAEEFGGLSPRVVWDRTDDVVRARRGTQRIAVTSGGTIPDRGLFAVVLPDGTRVGELDEEMVYESRVGETFLLGATTWRIEDITFQKVVVTPSPGVPGKMPFWHGDGPGRPAELGRAVGAFVRELRSSTESEASTRLHAAGLDPWATDNLLGYLREQAEATDVVPDDRTIVVERFRDEIGDWRVCVLSPFGGRVHAPWAVALRQRLADRWDSELGEGAVEVMWADDGIVIRLPESVDELPLEELMIDPDEAEALVVAALPSTAAFASAFRESAARSLLLPKRRPDRRTPLWQQRQRAADLLGVAAKYPQFPILLEATRELLEDHFDLPALRTLLGDLAQRRTRLVAVDTDSASPFAQSLVFGWVAVYLYEGDAPLAERRAAALALDRDLLADLLGSEELRSLLDADVVAAVELERQRLADGRRARDGDEAHDLLRALGPLAAGDVEVRSQGDAATVATWIDELVTARRVYEVNVAGEARLAAAEDAGRLRDALGVPVPLGLPTEFTEAGPTPVRDLVGRYARTHGPFTAVELAAWFGFPLDVVRVTLEALASDGVVTSGEFRPGGAGTEWVDSEVLRQLRRRSLAALRREVEPVDGDALARFLPAWQHVGSRRTGADAVADAVETLEGAALAVSILDADLLGVRVRDYSPSMLDELCTSGEVVWAGAGSLGASDGRIRLAFRDRAALLLPDPIEVPDEPHHVAITKHLAASGASFWSDLKAAIATAELPYDDPTVLEALWDLVWAGAVTNDSLAPVRSRVAAGPRRRAAGGGAGKRGGRAGRRGAGRPRAGRISRLGPPAAAGRWSLVAGLTGGARAAAGSSSVEVRTARAMSLLDRYGVLTREMALAEGAEGGFAGVYPVLKLLEERGEVRRGYFVAGLGAAQFAHEGAAERLRTERESVPTEPQVHTLAAVDTAQPYGAALAWPDSSGSPTRTVGAHVVLIDGLLAAYLDRGGRTLITFQSGDGNDSSDSRGNATARTELWVPALARLVNDGRVAKIELGTIDGEPSSSHPLANTFKAAGFQTGYRGLTLR</sequence>
<evidence type="ECO:0000256" key="3">
    <source>
        <dbReference type="ARBA" id="ARBA00022801"/>
    </source>
</evidence>
<keyword evidence="6" id="KW-0238">DNA-binding</keyword>
<keyword evidence="5" id="KW-0067">ATP-binding</keyword>
<dbReference type="InterPro" id="IPR052511">
    <property type="entry name" value="ATP-dep_Helicase"/>
</dbReference>
<protein>
    <submittedName>
        <fullName evidence="13">Putative ATP-dependent helicase</fullName>
    </submittedName>
</protein>
<feature type="domain" description="Helicase ATP-binding" evidence="11">
    <location>
        <begin position="40"/>
        <end position="235"/>
    </location>
</feature>
<evidence type="ECO:0000313" key="14">
    <source>
        <dbReference type="Proteomes" id="UP000018291"/>
    </source>
</evidence>
<evidence type="ECO:0000259" key="11">
    <source>
        <dbReference type="PROSITE" id="PS51192"/>
    </source>
</evidence>
<dbReference type="InterPro" id="IPR013701">
    <property type="entry name" value="Lhr-like_DEAD/DEAH_assoc"/>
</dbReference>
<name>R4Z6P8_9ACTN</name>
<organism evidence="13 14">
    <name type="scientific">Candidatus Neomicrothrix parvicella RN1</name>
    <dbReference type="NCBI Taxonomy" id="1229780"/>
    <lineage>
        <taxon>Bacteria</taxon>
        <taxon>Bacillati</taxon>
        <taxon>Actinomycetota</taxon>
        <taxon>Acidimicrobiia</taxon>
        <taxon>Acidimicrobiales</taxon>
        <taxon>Microthrixaceae</taxon>
        <taxon>Candidatus Neomicrothrix</taxon>
    </lineage>
</organism>
<evidence type="ECO:0000259" key="12">
    <source>
        <dbReference type="PROSITE" id="PS51194"/>
    </source>
</evidence>
<dbReference type="GO" id="GO:0005524">
    <property type="term" value="F:ATP binding"/>
    <property type="evidence" value="ECO:0007669"/>
    <property type="project" value="UniProtKB-KW"/>
</dbReference>
<dbReference type="GO" id="GO:0003677">
    <property type="term" value="F:DNA binding"/>
    <property type="evidence" value="ECO:0007669"/>
    <property type="project" value="UniProtKB-KW"/>
</dbReference>
<evidence type="ECO:0000256" key="7">
    <source>
        <dbReference type="ARBA" id="ARBA00023204"/>
    </source>
</evidence>
<evidence type="ECO:0000256" key="2">
    <source>
        <dbReference type="ARBA" id="ARBA00022763"/>
    </source>
</evidence>
<dbReference type="InterPro" id="IPR001650">
    <property type="entry name" value="Helicase_C-like"/>
</dbReference>
<dbReference type="EMBL" id="CANL01000040">
    <property type="protein sequence ID" value="CCM64717.1"/>
    <property type="molecule type" value="Genomic_DNA"/>
</dbReference>
<dbReference type="InterPro" id="IPR045628">
    <property type="entry name" value="Lhr_WH_dom"/>
</dbReference>
<keyword evidence="2" id="KW-0227">DNA damage</keyword>
<dbReference type="GO" id="GO:0016887">
    <property type="term" value="F:ATP hydrolysis activity"/>
    <property type="evidence" value="ECO:0007669"/>
    <property type="project" value="TreeGrafter"/>
</dbReference>
<dbReference type="Gene3D" id="3.40.50.300">
    <property type="entry name" value="P-loop containing nucleotide triphosphate hydrolases"/>
    <property type="match status" value="2"/>
</dbReference>
<dbReference type="eggNOG" id="COG1201">
    <property type="taxonomic scope" value="Bacteria"/>
</dbReference>
<keyword evidence="8" id="KW-0413">Isomerase</keyword>
<keyword evidence="1" id="KW-0547">Nucleotide-binding</keyword>
<dbReference type="Pfam" id="PF23235">
    <property type="entry name" value="WHD_3rd_Lhr"/>
    <property type="match status" value="1"/>
</dbReference>
<dbReference type="InterPro" id="IPR055369">
    <property type="entry name" value="WH2_Lhr"/>
</dbReference>
<dbReference type="Proteomes" id="UP000018291">
    <property type="component" value="Unassembled WGS sequence"/>
</dbReference>
<evidence type="ECO:0000256" key="5">
    <source>
        <dbReference type="ARBA" id="ARBA00022840"/>
    </source>
</evidence>
<reference evidence="13 14" key="1">
    <citation type="journal article" date="2013" name="ISME J.">
        <title>Metabolic model for the filamentous 'Candidatus Microthrix parvicella' based on genomic and metagenomic analyses.</title>
        <authorList>
            <person name="Jon McIlroy S."/>
            <person name="Kristiansen R."/>
            <person name="Albertsen M."/>
            <person name="Michael Karst S."/>
            <person name="Rossetti S."/>
            <person name="Lund Nielsen J."/>
            <person name="Tandoi V."/>
            <person name="James Seviour R."/>
            <person name="Nielsen P.H."/>
        </authorList>
    </citation>
    <scope>NUCLEOTIDE SEQUENCE [LARGE SCALE GENOMIC DNA]</scope>
    <source>
        <strain evidence="13 14">RN1</strain>
    </source>
</reference>
<evidence type="ECO:0000256" key="9">
    <source>
        <dbReference type="SAM" id="Coils"/>
    </source>
</evidence>
<feature type="region of interest" description="Disordered" evidence="10">
    <location>
        <begin position="1289"/>
        <end position="1328"/>
    </location>
</feature>
<evidence type="ECO:0000256" key="6">
    <source>
        <dbReference type="ARBA" id="ARBA00023125"/>
    </source>
</evidence>
<dbReference type="SMART" id="SM00487">
    <property type="entry name" value="DEXDc"/>
    <property type="match status" value="1"/>
</dbReference>
<keyword evidence="14" id="KW-1185">Reference proteome</keyword>
<keyword evidence="4 13" id="KW-0347">Helicase</keyword>
<feature type="domain" description="Helicase C-terminal" evidence="12">
    <location>
        <begin position="291"/>
        <end position="488"/>
    </location>
</feature>
<comment type="caution">
    <text evidence="13">The sequence shown here is derived from an EMBL/GenBank/DDBJ whole genome shotgun (WGS) entry which is preliminary data.</text>
</comment>
<dbReference type="Pfam" id="PF00271">
    <property type="entry name" value="Helicase_C"/>
    <property type="match status" value="1"/>
</dbReference>
<evidence type="ECO:0000256" key="8">
    <source>
        <dbReference type="ARBA" id="ARBA00023235"/>
    </source>
</evidence>
<dbReference type="HOGENOM" id="CLU_002025_3_1_11"/>
<dbReference type="InterPro" id="IPR055368">
    <property type="entry name" value="WH3_Lhr"/>
</dbReference>
<dbReference type="InterPro" id="IPR011545">
    <property type="entry name" value="DEAD/DEAH_box_helicase_dom"/>
</dbReference>
<evidence type="ECO:0000256" key="10">
    <source>
        <dbReference type="SAM" id="MobiDB-lite"/>
    </source>
</evidence>
<evidence type="ECO:0000256" key="1">
    <source>
        <dbReference type="ARBA" id="ARBA00022741"/>
    </source>
</evidence>
<dbReference type="Pfam" id="PF23236">
    <property type="entry name" value="WHD_2nd_Lhr"/>
    <property type="match status" value="1"/>
</dbReference>
<keyword evidence="9" id="KW-0175">Coiled coil</keyword>
<feature type="compositionally biased region" description="Basic residues" evidence="10">
    <location>
        <begin position="1306"/>
        <end position="1322"/>
    </location>
</feature>
<dbReference type="PANTHER" id="PTHR47962">
    <property type="entry name" value="ATP-DEPENDENT HELICASE LHR-RELATED-RELATED"/>
    <property type="match status" value="1"/>
</dbReference>
<dbReference type="InterPro" id="IPR003593">
    <property type="entry name" value="AAA+_ATPase"/>
</dbReference>
<dbReference type="Pfam" id="PF23234">
    <property type="entry name" value="WHD_4th_Lhr"/>
    <property type="match status" value="1"/>
</dbReference>
<evidence type="ECO:0000313" key="13">
    <source>
        <dbReference type="EMBL" id="CCM64717.1"/>
    </source>
</evidence>
<dbReference type="PROSITE" id="PS51194">
    <property type="entry name" value="HELICASE_CTER"/>
    <property type="match status" value="1"/>
</dbReference>
<evidence type="ECO:0000256" key="4">
    <source>
        <dbReference type="ARBA" id="ARBA00022806"/>
    </source>
</evidence>
<keyword evidence="7" id="KW-0234">DNA repair</keyword>
<dbReference type="SUPFAM" id="SSF52540">
    <property type="entry name" value="P-loop containing nucleoside triphosphate hydrolases"/>
    <property type="match status" value="1"/>
</dbReference>
<accession>R4Z6P8</accession>
<dbReference type="SMART" id="SM00382">
    <property type="entry name" value="AAA"/>
    <property type="match status" value="1"/>
</dbReference>
<gene>
    <name evidence="13" type="primary">lhr</name>
    <name evidence="13" type="ORF">BN381_450028</name>
</gene>
<dbReference type="Pfam" id="PF19306">
    <property type="entry name" value="WHD_Lhr"/>
    <property type="match status" value="1"/>
</dbReference>
<dbReference type="PROSITE" id="PS51192">
    <property type="entry name" value="HELICASE_ATP_BIND_1"/>
    <property type="match status" value="1"/>
</dbReference>
<feature type="coiled-coil region" evidence="9">
    <location>
        <begin position="309"/>
        <end position="336"/>
    </location>
</feature>
<dbReference type="InterPro" id="IPR027417">
    <property type="entry name" value="P-loop_NTPase"/>
</dbReference>
<dbReference type="Pfam" id="PF08494">
    <property type="entry name" value="DEAD_assoc"/>
    <property type="match status" value="1"/>
</dbReference>
<dbReference type="Pfam" id="PF00270">
    <property type="entry name" value="DEAD"/>
    <property type="match status" value="1"/>
</dbReference>
<dbReference type="STRING" id="1229780.BN381_450028"/>